<dbReference type="AlphaFoldDB" id="A0A1G8CUC2"/>
<sequence>MRPRPRPGRRLIAAALGLPLVACAAAPPPNRLEAVTPDGRLVGAVTVPRGSGWCLDWNHSVTGDPVADCYLNDGGRMVLSHAFQPDFAAGLGHFPGRGVFRPGRGDGYLIDAIDEPVPGNAYRLRVGAPAVDHRIITDDGQRLPLSARVAGQPVILRLVPAPSSQDLP</sequence>
<evidence type="ECO:0000313" key="2">
    <source>
        <dbReference type="EMBL" id="SDH48864.1"/>
    </source>
</evidence>
<name>A0A1G8CUC2_9PROT</name>
<keyword evidence="3" id="KW-1185">Reference proteome</keyword>
<keyword evidence="1" id="KW-0732">Signal</keyword>
<accession>A0A1G8CUC2</accession>
<feature type="chain" id="PRO_5011695610" description="DUF1850 domain-containing protein" evidence="1">
    <location>
        <begin position="25"/>
        <end position="168"/>
    </location>
</feature>
<feature type="signal peptide" evidence="1">
    <location>
        <begin position="1"/>
        <end position="24"/>
    </location>
</feature>
<gene>
    <name evidence="2" type="ORF">SAMN05421742_10797</name>
</gene>
<dbReference type="STRING" id="83401.SAMN05421742_10797"/>
<proteinExistence type="predicted"/>
<evidence type="ECO:0008006" key="4">
    <source>
        <dbReference type="Google" id="ProtNLM"/>
    </source>
</evidence>
<dbReference type="InterPro" id="IPR015001">
    <property type="entry name" value="DUF1850"/>
</dbReference>
<dbReference type="EMBL" id="FNCV01000007">
    <property type="protein sequence ID" value="SDH48864.1"/>
    <property type="molecule type" value="Genomic_DNA"/>
</dbReference>
<reference evidence="3" key="1">
    <citation type="submission" date="2016-10" db="EMBL/GenBank/DDBJ databases">
        <authorList>
            <person name="Varghese N."/>
            <person name="Submissions S."/>
        </authorList>
    </citation>
    <scope>NUCLEOTIDE SEQUENCE [LARGE SCALE GENOMIC DNA]</scope>
    <source>
        <strain evidence="3">930I</strain>
    </source>
</reference>
<dbReference type="Pfam" id="PF08905">
    <property type="entry name" value="DUF1850"/>
    <property type="match status" value="1"/>
</dbReference>
<dbReference type="Proteomes" id="UP000217076">
    <property type="component" value="Unassembled WGS sequence"/>
</dbReference>
<dbReference type="RefSeq" id="WP_245689475.1">
    <property type="nucleotide sequence ID" value="NZ_FNCV01000007.1"/>
</dbReference>
<evidence type="ECO:0000256" key="1">
    <source>
        <dbReference type="SAM" id="SignalP"/>
    </source>
</evidence>
<evidence type="ECO:0000313" key="3">
    <source>
        <dbReference type="Proteomes" id="UP000217076"/>
    </source>
</evidence>
<protein>
    <recommendedName>
        <fullName evidence="4">DUF1850 domain-containing protein</fullName>
    </recommendedName>
</protein>
<organism evidence="2 3">
    <name type="scientific">Roseospirillum parvum</name>
    <dbReference type="NCBI Taxonomy" id="83401"/>
    <lineage>
        <taxon>Bacteria</taxon>
        <taxon>Pseudomonadati</taxon>
        <taxon>Pseudomonadota</taxon>
        <taxon>Alphaproteobacteria</taxon>
        <taxon>Rhodospirillales</taxon>
        <taxon>Rhodospirillaceae</taxon>
        <taxon>Roseospirillum</taxon>
    </lineage>
</organism>